<dbReference type="SMART" id="SM00387">
    <property type="entry name" value="HATPase_c"/>
    <property type="match status" value="1"/>
</dbReference>
<keyword evidence="1 2" id="KW-0597">Phosphoprotein</keyword>
<dbReference type="SMART" id="SM00448">
    <property type="entry name" value="REC"/>
    <property type="match status" value="1"/>
</dbReference>
<feature type="domain" description="Histidine kinase" evidence="4">
    <location>
        <begin position="237"/>
        <end position="497"/>
    </location>
</feature>
<dbReference type="EMBL" id="MCFC01000008">
    <property type="protein sequence ID" value="ORY32803.1"/>
    <property type="molecule type" value="Genomic_DNA"/>
</dbReference>
<name>A0A1Y2BDB7_9TREE</name>
<dbReference type="Pfam" id="PF02518">
    <property type="entry name" value="HATPase_c"/>
    <property type="match status" value="1"/>
</dbReference>
<dbReference type="Pfam" id="PF00072">
    <property type="entry name" value="Response_reg"/>
    <property type="match status" value="1"/>
</dbReference>
<dbReference type="InterPro" id="IPR001789">
    <property type="entry name" value="Sig_transdc_resp-reg_receiver"/>
</dbReference>
<reference evidence="6 7" key="1">
    <citation type="submission" date="2016-07" db="EMBL/GenBank/DDBJ databases">
        <title>Pervasive Adenine N6-methylation of Active Genes in Fungi.</title>
        <authorList>
            <consortium name="DOE Joint Genome Institute"/>
            <person name="Mondo S.J."/>
            <person name="Dannebaum R.O."/>
            <person name="Kuo R.C."/>
            <person name="Labutti K."/>
            <person name="Haridas S."/>
            <person name="Kuo A."/>
            <person name="Salamov A."/>
            <person name="Ahrendt S.R."/>
            <person name="Lipzen A."/>
            <person name="Sullivan W."/>
            <person name="Andreopoulos W.B."/>
            <person name="Clum A."/>
            <person name="Lindquist E."/>
            <person name="Daum C."/>
            <person name="Ramamoorthy G.K."/>
            <person name="Gryganskyi A."/>
            <person name="Culley D."/>
            <person name="Magnuson J.K."/>
            <person name="James T.Y."/>
            <person name="O'Malley M.A."/>
            <person name="Stajich J.E."/>
            <person name="Spatafora J.W."/>
            <person name="Visel A."/>
            <person name="Grigoriev I.V."/>
        </authorList>
    </citation>
    <scope>NUCLEOTIDE SEQUENCE [LARGE SCALE GENOMIC DNA]</scope>
    <source>
        <strain evidence="6 7">68-887.2</strain>
    </source>
</reference>
<dbReference type="Gene3D" id="3.30.565.10">
    <property type="entry name" value="Histidine kinase-like ATPase, C-terminal domain"/>
    <property type="match status" value="1"/>
</dbReference>
<dbReference type="GO" id="GO:0000155">
    <property type="term" value="F:phosphorelay sensor kinase activity"/>
    <property type="evidence" value="ECO:0007669"/>
    <property type="project" value="InterPro"/>
</dbReference>
<feature type="domain" description="Response regulatory" evidence="5">
    <location>
        <begin position="780"/>
        <end position="937"/>
    </location>
</feature>
<dbReference type="InterPro" id="IPR011006">
    <property type="entry name" value="CheY-like_superfamily"/>
</dbReference>
<evidence type="ECO:0000256" key="3">
    <source>
        <dbReference type="SAM" id="MobiDB-lite"/>
    </source>
</evidence>
<dbReference type="PROSITE" id="PS50109">
    <property type="entry name" value="HIS_KIN"/>
    <property type="match status" value="1"/>
</dbReference>
<dbReference type="Gene3D" id="1.10.287.130">
    <property type="match status" value="1"/>
</dbReference>
<dbReference type="InterPro" id="IPR036890">
    <property type="entry name" value="HATPase_C_sf"/>
</dbReference>
<dbReference type="PANTHER" id="PTHR43719:SF28">
    <property type="entry name" value="PEROXIDE STRESS-ACTIVATED HISTIDINE KINASE MAK1-RELATED"/>
    <property type="match status" value="1"/>
</dbReference>
<dbReference type="InterPro" id="IPR050956">
    <property type="entry name" value="2C_system_His_kinase"/>
</dbReference>
<keyword evidence="7" id="KW-1185">Reference proteome</keyword>
<dbReference type="Proteomes" id="UP000193986">
    <property type="component" value="Unassembled WGS sequence"/>
</dbReference>
<dbReference type="FunFam" id="1.10.287.130:FF:000023">
    <property type="entry name" value="Sensor histidine kinase/response regulator, putative"/>
    <property type="match status" value="1"/>
</dbReference>
<dbReference type="PROSITE" id="PS50110">
    <property type="entry name" value="RESPONSE_REGULATORY"/>
    <property type="match status" value="1"/>
</dbReference>
<dbReference type="CDD" id="cd00082">
    <property type="entry name" value="HisKA"/>
    <property type="match status" value="1"/>
</dbReference>
<dbReference type="CDD" id="cd17546">
    <property type="entry name" value="REC_hyHK_CKI1_RcsC-like"/>
    <property type="match status" value="1"/>
</dbReference>
<dbReference type="SUPFAM" id="SSF52172">
    <property type="entry name" value="CheY-like"/>
    <property type="match status" value="1"/>
</dbReference>
<evidence type="ECO:0000256" key="1">
    <source>
        <dbReference type="ARBA" id="ARBA00022553"/>
    </source>
</evidence>
<evidence type="ECO:0000259" key="5">
    <source>
        <dbReference type="PROSITE" id="PS50110"/>
    </source>
</evidence>
<dbReference type="OrthoDB" id="21225at2759"/>
<gene>
    <name evidence="6" type="ORF">BCR39DRAFT_521649</name>
</gene>
<dbReference type="InterPro" id="IPR036097">
    <property type="entry name" value="HisK_dim/P_sf"/>
</dbReference>
<evidence type="ECO:0000256" key="2">
    <source>
        <dbReference type="PROSITE-ProRule" id="PRU00169"/>
    </source>
</evidence>
<dbReference type="InterPro" id="IPR005467">
    <property type="entry name" value="His_kinase_dom"/>
</dbReference>
<dbReference type="PRINTS" id="PR00344">
    <property type="entry name" value="BCTRLSENSOR"/>
</dbReference>
<dbReference type="InterPro" id="IPR003661">
    <property type="entry name" value="HisK_dim/P_dom"/>
</dbReference>
<dbReference type="SUPFAM" id="SSF47384">
    <property type="entry name" value="Homodimeric domain of signal transducing histidine kinase"/>
    <property type="match status" value="1"/>
</dbReference>
<dbReference type="InParanoid" id="A0A1Y2BDB7"/>
<proteinExistence type="predicted"/>
<protein>
    <recommendedName>
        <fullName evidence="8">Histidine kinase</fullName>
    </recommendedName>
</protein>
<feature type="modified residue" description="4-aspartylphosphate" evidence="2">
    <location>
        <position position="832"/>
    </location>
</feature>
<dbReference type="InterPro" id="IPR003594">
    <property type="entry name" value="HATPase_dom"/>
</dbReference>
<sequence>MREMELWRDKLQLRIRDKIQTAMEKFTRECLEMDSAGSASNGDAAVRMDQVYSRATQLVGSTLDLDGCFILDIGQLEMTEIEGPHGKQTVYRADPYTGESTSPVLERSDAFGPVSAFPVLASHPAALPTRPLSAEEHEKLSEFLRDRRDGRIFETVAPSWIRHMFPSTMRFGMVVPVFGVNQQPFALICAFITRKEKQYLEGYELQFLRAIGVIILSAVLRRRMVQADKTKSTLISSVSHELRTPLHGILAAAELLKDTQLDAIQQMFLTTVETCGKTLIETVNHVLDYTKLTGVAQAGQSGSNIKLDRVNLAQLVESTVEGSWIGQRARLFLGESEIGSFYAPESNDKLSRAAADRHTAPEVETVIDIGCREKGWTVKCEKGGLRRVLMNLVGNSLKFTSTGYIQVTLRELPRPEGSDKISVEMAVIDTGKGIGKDFLKDHLFHPFSQENPLLSGTGLGLAIVNSIVRSEGVDGKVDVWSSEGNGTEIRVSFDVEAVDEKEDISSSASSVSSLSTPTIGKSHSLCFLAFDQNHRGQMLSLELASAYAGGWNFSLQGPEAEIVLINQDLDLLHEYRDSGKALVFLQASRSWAAANAVRNSINDSGGFCYPLFKPLGPSALRKALHSAVEWLESRAEQGEHHDSHPQHAEEDLDRPNISRGDSGTSQDSTSTISQESYSTLSDLSHKRFDYIDRPGLPLRRRSEEKKAASTRPSMAPRGVTYHAPKSTIPPTEGMDVAESSPQTASPTSSTLSTISLADGGVMLKAAVTPAEEMRKARVPRIMVVEDNFINRRVLSAFLKKKGFEYSEAVNGQDGVTLFDKAPSNYWDVILMDITMPVMNGHEATRAIRKIEARRRESGSGSGSYSTPLSTKGDSPKAIGLGTPFNIPSKPLPRARARIFALTGLATNDDKREAFASGVDGYLVKPVSLASLDIIFKS</sequence>
<dbReference type="Pfam" id="PF00512">
    <property type="entry name" value="HisKA"/>
    <property type="match status" value="1"/>
</dbReference>
<feature type="compositionally biased region" description="Basic and acidic residues" evidence="3">
    <location>
        <begin position="633"/>
        <end position="656"/>
    </location>
</feature>
<evidence type="ECO:0000313" key="7">
    <source>
        <dbReference type="Proteomes" id="UP000193986"/>
    </source>
</evidence>
<dbReference type="SUPFAM" id="SSF55874">
    <property type="entry name" value="ATPase domain of HSP90 chaperone/DNA topoisomerase II/histidine kinase"/>
    <property type="match status" value="1"/>
</dbReference>
<feature type="region of interest" description="Disordered" evidence="3">
    <location>
        <begin position="633"/>
        <end position="678"/>
    </location>
</feature>
<dbReference type="AlphaFoldDB" id="A0A1Y2BDB7"/>
<dbReference type="STRING" id="71784.A0A1Y2BDB7"/>
<feature type="region of interest" description="Disordered" evidence="3">
    <location>
        <begin position="852"/>
        <end position="875"/>
    </location>
</feature>
<accession>A0A1Y2BDB7</accession>
<dbReference type="InterPro" id="IPR004358">
    <property type="entry name" value="Sig_transdc_His_kin-like_C"/>
</dbReference>
<dbReference type="PANTHER" id="PTHR43719">
    <property type="entry name" value="TWO-COMPONENT HISTIDINE KINASE"/>
    <property type="match status" value="1"/>
</dbReference>
<evidence type="ECO:0000259" key="4">
    <source>
        <dbReference type="PROSITE" id="PS50109"/>
    </source>
</evidence>
<feature type="non-terminal residue" evidence="6">
    <location>
        <position position="937"/>
    </location>
</feature>
<organism evidence="6 7">
    <name type="scientific">Naematelia encephala</name>
    <dbReference type="NCBI Taxonomy" id="71784"/>
    <lineage>
        <taxon>Eukaryota</taxon>
        <taxon>Fungi</taxon>
        <taxon>Dikarya</taxon>
        <taxon>Basidiomycota</taxon>
        <taxon>Agaricomycotina</taxon>
        <taxon>Tremellomycetes</taxon>
        <taxon>Tremellales</taxon>
        <taxon>Naemateliaceae</taxon>
        <taxon>Naematelia</taxon>
    </lineage>
</organism>
<dbReference type="SMART" id="SM00388">
    <property type="entry name" value="HisKA"/>
    <property type="match status" value="1"/>
</dbReference>
<evidence type="ECO:0008006" key="8">
    <source>
        <dbReference type="Google" id="ProtNLM"/>
    </source>
</evidence>
<dbReference type="Gene3D" id="3.40.50.2300">
    <property type="match status" value="1"/>
</dbReference>
<comment type="caution">
    <text evidence="6">The sequence shown here is derived from an EMBL/GenBank/DDBJ whole genome shotgun (WGS) entry which is preliminary data.</text>
</comment>
<evidence type="ECO:0000313" key="6">
    <source>
        <dbReference type="EMBL" id="ORY32803.1"/>
    </source>
</evidence>
<feature type="region of interest" description="Disordered" evidence="3">
    <location>
        <begin position="694"/>
        <end position="752"/>
    </location>
</feature>
<feature type="compositionally biased region" description="Low complexity" evidence="3">
    <location>
        <begin position="739"/>
        <end position="752"/>
    </location>
</feature>
<feature type="compositionally biased region" description="Low complexity" evidence="3">
    <location>
        <begin position="658"/>
        <end position="676"/>
    </location>
</feature>